<dbReference type="STRING" id="1654360.EA58_12440"/>
<accession>A0A066RUJ0</accession>
<sequence length="67" mass="7659">MKNYSEQSVICPHCGHHIRITLDTSAGSQEFYDDCPACCHAIHLNMQVDDLHKTIHLFVDADDEQIF</sequence>
<gene>
    <name evidence="1" type="ORF">EA58_12440</name>
</gene>
<proteinExistence type="predicted"/>
<evidence type="ECO:0000313" key="1">
    <source>
        <dbReference type="EMBL" id="KDM91367.1"/>
    </source>
</evidence>
<keyword evidence="2" id="KW-1185">Reference proteome</keyword>
<evidence type="ECO:0000313" key="2">
    <source>
        <dbReference type="Proteomes" id="UP000027192"/>
    </source>
</evidence>
<dbReference type="Proteomes" id="UP000027192">
    <property type="component" value="Unassembled WGS sequence"/>
</dbReference>
<comment type="caution">
    <text evidence="1">The sequence shown here is derived from an EMBL/GenBank/DDBJ whole genome shotgun (WGS) entry which is preliminary data.</text>
</comment>
<reference evidence="1 2" key="1">
    <citation type="submission" date="2014-04" db="EMBL/GenBank/DDBJ databases">
        <title>Draft genome sequence of Photobacterium halotolerans S2753: a solonamide, ngercheumicin and holomycin producer.</title>
        <authorList>
            <person name="Machado H.R."/>
            <person name="Gram L."/>
        </authorList>
    </citation>
    <scope>NUCLEOTIDE SEQUENCE [LARGE SCALE GENOMIC DNA]</scope>
    <source>
        <strain evidence="1 2">S2753</strain>
    </source>
</reference>
<dbReference type="InterPro" id="IPR017143">
    <property type="entry name" value="UCP037225"/>
</dbReference>
<dbReference type="InterPro" id="IPR025990">
    <property type="entry name" value="zinc_ribbon_bacterial"/>
</dbReference>
<dbReference type="RefSeq" id="WP_036752886.1">
    <property type="nucleotide sequence ID" value="NZ_JAGSGC010000010.1"/>
</dbReference>
<dbReference type="OrthoDB" id="9814566at2"/>
<dbReference type="AlphaFoldDB" id="A0A066RUJ0"/>
<organism evidence="1 2">
    <name type="scientific">Photobacterium galatheae</name>
    <dbReference type="NCBI Taxonomy" id="1654360"/>
    <lineage>
        <taxon>Bacteria</taxon>
        <taxon>Pseudomonadati</taxon>
        <taxon>Pseudomonadota</taxon>
        <taxon>Gammaproteobacteria</taxon>
        <taxon>Vibrionales</taxon>
        <taxon>Vibrionaceae</taxon>
        <taxon>Photobacterium</taxon>
    </lineage>
</organism>
<dbReference type="PIRSF" id="PIRSF037225">
    <property type="entry name" value="UCP037225"/>
    <property type="match status" value="1"/>
</dbReference>
<dbReference type="Pfam" id="PF14255">
    <property type="entry name" value="Zn_ribbon_21"/>
    <property type="match status" value="1"/>
</dbReference>
<dbReference type="EMBL" id="JMIB01000023">
    <property type="protein sequence ID" value="KDM91367.1"/>
    <property type="molecule type" value="Genomic_DNA"/>
</dbReference>
<protein>
    <submittedName>
        <fullName evidence="1">Molybdopterin-guanine dinucleotide biosynthesis protein A</fullName>
    </submittedName>
</protein>
<name>A0A066RUJ0_9GAMM</name>